<dbReference type="EMBL" id="JBAPLV010000007">
    <property type="protein sequence ID" value="MEI4278428.1"/>
    <property type="molecule type" value="Genomic_DNA"/>
</dbReference>
<keyword evidence="6" id="KW-1185">Reference proteome</keyword>
<feature type="coiled-coil region" evidence="1">
    <location>
        <begin position="45"/>
        <end position="72"/>
    </location>
</feature>
<accession>A0ABU8E530</accession>
<evidence type="ECO:0000259" key="4">
    <source>
        <dbReference type="Pfam" id="PF01551"/>
    </source>
</evidence>
<dbReference type="EC" id="3.4.-.-" evidence="5"/>
<feature type="compositionally biased region" description="Low complexity" evidence="2">
    <location>
        <begin position="29"/>
        <end position="39"/>
    </location>
</feature>
<dbReference type="RefSeq" id="WP_336392145.1">
    <property type="nucleotide sequence ID" value="NZ_JBAPLV010000007.1"/>
</dbReference>
<dbReference type="GO" id="GO:0016787">
    <property type="term" value="F:hydrolase activity"/>
    <property type="evidence" value="ECO:0007669"/>
    <property type="project" value="UniProtKB-KW"/>
</dbReference>
<dbReference type="Gene3D" id="2.70.70.10">
    <property type="entry name" value="Glucose Permease (Domain IIA)"/>
    <property type="match status" value="1"/>
</dbReference>
<reference evidence="5 6" key="1">
    <citation type="submission" date="2024-03" db="EMBL/GenBank/DDBJ databases">
        <title>Draft genome sequence of Klenkia terrae.</title>
        <authorList>
            <person name="Duangmal K."/>
            <person name="Chantavorakit T."/>
        </authorList>
    </citation>
    <scope>NUCLEOTIDE SEQUENCE [LARGE SCALE GENOMIC DNA]</scope>
    <source>
        <strain evidence="5 6">JCM 17786</strain>
    </source>
</reference>
<dbReference type="PANTHER" id="PTHR21666:SF270">
    <property type="entry name" value="MUREIN HYDROLASE ACTIVATOR ENVC"/>
    <property type="match status" value="1"/>
</dbReference>
<proteinExistence type="predicted"/>
<evidence type="ECO:0000313" key="6">
    <source>
        <dbReference type="Proteomes" id="UP001373496"/>
    </source>
</evidence>
<dbReference type="InterPro" id="IPR011055">
    <property type="entry name" value="Dup_hybrid_motif"/>
</dbReference>
<dbReference type="PANTHER" id="PTHR21666">
    <property type="entry name" value="PEPTIDASE-RELATED"/>
    <property type="match status" value="1"/>
</dbReference>
<name>A0ABU8E530_9ACTN</name>
<dbReference type="CDD" id="cd12797">
    <property type="entry name" value="M23_peptidase"/>
    <property type="match status" value="1"/>
</dbReference>
<comment type="caution">
    <text evidence="5">The sequence shown here is derived from an EMBL/GenBank/DDBJ whole genome shotgun (WGS) entry which is preliminary data.</text>
</comment>
<dbReference type="Proteomes" id="UP001373496">
    <property type="component" value="Unassembled WGS sequence"/>
</dbReference>
<dbReference type="InterPro" id="IPR050570">
    <property type="entry name" value="Cell_wall_metabolism_enzyme"/>
</dbReference>
<dbReference type="SUPFAM" id="SSF51261">
    <property type="entry name" value="Duplicated hybrid motif"/>
    <property type="match status" value="1"/>
</dbReference>
<feature type="signal peptide" evidence="3">
    <location>
        <begin position="1"/>
        <end position="23"/>
    </location>
</feature>
<organism evidence="5 6">
    <name type="scientific">Klenkia terrae</name>
    <dbReference type="NCBI Taxonomy" id="1052259"/>
    <lineage>
        <taxon>Bacteria</taxon>
        <taxon>Bacillati</taxon>
        <taxon>Actinomycetota</taxon>
        <taxon>Actinomycetes</taxon>
        <taxon>Geodermatophilales</taxon>
        <taxon>Geodermatophilaceae</taxon>
        <taxon>Klenkia</taxon>
    </lineage>
</organism>
<dbReference type="Pfam" id="PF01551">
    <property type="entry name" value="Peptidase_M23"/>
    <property type="match status" value="1"/>
</dbReference>
<keyword evidence="1" id="KW-0175">Coiled coil</keyword>
<feature type="coiled-coil region" evidence="1">
    <location>
        <begin position="204"/>
        <end position="231"/>
    </location>
</feature>
<feature type="chain" id="PRO_5045058474" evidence="3">
    <location>
        <begin position="24"/>
        <end position="388"/>
    </location>
</feature>
<keyword evidence="3" id="KW-0732">Signal</keyword>
<keyword evidence="5" id="KW-0378">Hydrolase</keyword>
<protein>
    <submittedName>
        <fullName evidence="5">M23 family metallopeptidase</fullName>
        <ecNumber evidence="5">3.4.-.-</ecNumber>
    </submittedName>
</protein>
<evidence type="ECO:0000256" key="1">
    <source>
        <dbReference type="SAM" id="Coils"/>
    </source>
</evidence>
<evidence type="ECO:0000313" key="5">
    <source>
        <dbReference type="EMBL" id="MEI4278428.1"/>
    </source>
</evidence>
<evidence type="ECO:0000256" key="3">
    <source>
        <dbReference type="SAM" id="SignalP"/>
    </source>
</evidence>
<gene>
    <name evidence="5" type="ORF">UXQ13_08115</name>
</gene>
<feature type="region of interest" description="Disordered" evidence="2">
    <location>
        <begin position="19"/>
        <end position="45"/>
    </location>
</feature>
<feature type="domain" description="M23ase beta-sheet core" evidence="4">
    <location>
        <begin position="275"/>
        <end position="364"/>
    </location>
</feature>
<dbReference type="InterPro" id="IPR016047">
    <property type="entry name" value="M23ase_b-sheet_dom"/>
</dbReference>
<sequence>MTAATIGTVFALTLVAGPGHASAAPPDPSGSTSQSSSAVPAPPEEETALEEAARLQSLVDAAQAEVDQATVEAEATVELTRLATLELDAANAAATAAAAAVQAAQARTGQAQTEVAAAGRAAFMGSGDLAQAGLLLQADDPDDLLSRATTLAVLADHRAEDLDALEQVQDQQEAADLTARQAVQRQQDALAAAQAADAQAAAQLDSAQQSYTRAAGELDTLQQQLQAAQIDALTEQGIDDPAAVVAAQQAAVAGSGGDLVAGRVTSCYGPRGGTNHNGIDIAAPIGTPIYAPDGGVVLDAGPANGFGLAVYIQHPDGTITVYGHINQFFVTAGEAVQAGDLIAEVGNRGQSTGPHLHIETHVGGLYATRTDPSPWLAQRGITLGGRCG</sequence>
<evidence type="ECO:0000256" key="2">
    <source>
        <dbReference type="SAM" id="MobiDB-lite"/>
    </source>
</evidence>